<evidence type="ECO:0000313" key="4">
    <source>
        <dbReference type="Proteomes" id="UP000095287"/>
    </source>
</evidence>
<dbReference type="InterPro" id="IPR029196">
    <property type="entry name" value="HAPSTR1-like"/>
</dbReference>
<name>A0A1I8A5V9_9BILA</name>
<protein>
    <submittedName>
        <fullName evidence="5">HUWE1-associated protein modifying stress responses</fullName>
    </submittedName>
</protein>
<dbReference type="Pfam" id="PF15251">
    <property type="entry name" value="TAPR1-like"/>
    <property type="match status" value="1"/>
</dbReference>
<dbReference type="PANTHER" id="PTHR31624">
    <property type="entry name" value="UPF0472 PROTEIN C16ORF72"/>
    <property type="match status" value="1"/>
</dbReference>
<evidence type="ECO:0000313" key="5">
    <source>
        <dbReference type="WBParaSite" id="L893_g33323.t1"/>
    </source>
</evidence>
<dbReference type="PANTHER" id="PTHR31624:SF4">
    <property type="entry name" value="CHROMOSOME 16 OPEN READING FRAME 72"/>
    <property type="match status" value="1"/>
</dbReference>
<feature type="region of interest" description="Disordered" evidence="3">
    <location>
        <begin position="169"/>
        <end position="194"/>
    </location>
</feature>
<organism evidence="4 5">
    <name type="scientific">Steinernema glaseri</name>
    <dbReference type="NCBI Taxonomy" id="37863"/>
    <lineage>
        <taxon>Eukaryota</taxon>
        <taxon>Metazoa</taxon>
        <taxon>Ecdysozoa</taxon>
        <taxon>Nematoda</taxon>
        <taxon>Chromadorea</taxon>
        <taxon>Rhabditida</taxon>
        <taxon>Tylenchina</taxon>
        <taxon>Panagrolaimomorpha</taxon>
        <taxon>Strongyloidoidea</taxon>
        <taxon>Steinernematidae</taxon>
        <taxon>Steinernema</taxon>
    </lineage>
</organism>
<keyword evidence="4" id="KW-1185">Reference proteome</keyword>
<dbReference type="GO" id="GO:0005634">
    <property type="term" value="C:nucleus"/>
    <property type="evidence" value="ECO:0007669"/>
    <property type="project" value="UniProtKB-SubCell"/>
</dbReference>
<dbReference type="InterPro" id="IPR040308">
    <property type="entry name" value="HAPR1"/>
</dbReference>
<dbReference type="Proteomes" id="UP000095287">
    <property type="component" value="Unplaced"/>
</dbReference>
<keyword evidence="2" id="KW-0539">Nucleus</keyword>
<evidence type="ECO:0000256" key="3">
    <source>
        <dbReference type="SAM" id="MobiDB-lite"/>
    </source>
</evidence>
<sequence>MSEQGARKSEEDVSDEQTFYNDFEACAQSVALLYRDCSWKSLQIAAASSTQLYKSGIEAKKRAWERGFHSGRQNLAKELLAACRMANRFDGQILINLLSKTALLPPEALSDLTFNHNHRSPNHKTYQNHEPSGILLFQQALNHPNVTHSSSNSTVNRSSPDLNSFLTSQVHRHRKRQHSPSVHSPVYTKRNRKS</sequence>
<accession>A0A1I8A5V9</accession>
<evidence type="ECO:0000256" key="2">
    <source>
        <dbReference type="ARBA" id="ARBA00023242"/>
    </source>
</evidence>
<dbReference type="WBParaSite" id="L893_g33323.t1">
    <property type="protein sequence ID" value="L893_g33323.t1"/>
    <property type="gene ID" value="L893_g33323"/>
</dbReference>
<proteinExistence type="predicted"/>
<comment type="subcellular location">
    <subcellularLocation>
        <location evidence="1">Nucleus</location>
    </subcellularLocation>
</comment>
<dbReference type="AlphaFoldDB" id="A0A1I8A5V9"/>
<reference evidence="5" key="1">
    <citation type="submission" date="2016-11" db="UniProtKB">
        <authorList>
            <consortium name="WormBaseParasite"/>
        </authorList>
    </citation>
    <scope>IDENTIFICATION</scope>
</reference>
<evidence type="ECO:0000256" key="1">
    <source>
        <dbReference type="ARBA" id="ARBA00004123"/>
    </source>
</evidence>